<dbReference type="RefSeq" id="WP_150203443.1">
    <property type="nucleotide sequence ID" value="NZ_CAXYVY010000008.1"/>
</dbReference>
<keyword evidence="5" id="KW-1185">Reference proteome</keyword>
<sequence>MTKIQISKLFKNEKKQVLLEDFSRQFLPATVSALAGTDFNSANSLFELIAGQAKLDDGSILIDGQDSYKARKKLADQIGYVDGNDKNSLRGTVDEVISSTVKKNNGGISKDQVAAILKQLDIHLIEPADGLEAGRLQQLKIIVEIAKGKSILLLANPTAEMNELQRTQIWQLLRDFAKKTQAIIIFSSDSISEMQYFADEILYIDNGKLRHVQKLITHDTTDCLVTVKGTGFPVAMAETLGSFVIREANDEIRFIFSGNIQALLPLLEQSTITDIRISDVTVKDELMRF</sequence>
<dbReference type="OrthoDB" id="2325567at2"/>
<evidence type="ECO:0000256" key="2">
    <source>
        <dbReference type="ARBA" id="ARBA00022840"/>
    </source>
</evidence>
<dbReference type="PROSITE" id="PS50893">
    <property type="entry name" value="ABC_TRANSPORTER_2"/>
    <property type="match status" value="1"/>
</dbReference>
<dbReference type="PANTHER" id="PTHR43158:SF2">
    <property type="entry name" value="SKFA PEPTIDE EXPORT ATP-BINDING PROTEIN SKFE"/>
    <property type="match status" value="1"/>
</dbReference>
<dbReference type="KEGG" id="lnn:F0161_01910"/>
<dbReference type="InterPro" id="IPR003439">
    <property type="entry name" value="ABC_transporter-like_ATP-bd"/>
</dbReference>
<dbReference type="GO" id="GO:0016887">
    <property type="term" value="F:ATP hydrolysis activity"/>
    <property type="evidence" value="ECO:0007669"/>
    <property type="project" value="InterPro"/>
</dbReference>
<reference evidence="4 5" key="1">
    <citation type="submission" date="2019-09" db="EMBL/GenBank/DDBJ databases">
        <title>Complete Genome Sequence of Lactobacillus nenjiangensis SH-Y15, isolated from sauerkraut.</title>
        <authorList>
            <person name="Yang H."/>
        </authorList>
    </citation>
    <scope>NUCLEOTIDE SEQUENCE [LARGE SCALE GENOMIC DNA]</scope>
    <source>
        <strain evidence="4 5">SH-Y15</strain>
    </source>
</reference>
<evidence type="ECO:0000313" key="5">
    <source>
        <dbReference type="Proteomes" id="UP000325295"/>
    </source>
</evidence>
<proteinExistence type="predicted"/>
<dbReference type="Gene3D" id="3.40.50.300">
    <property type="entry name" value="P-loop containing nucleotide triphosphate hydrolases"/>
    <property type="match status" value="1"/>
</dbReference>
<name>A0A5P1WZR8_9LACO</name>
<dbReference type="InterPro" id="IPR027417">
    <property type="entry name" value="P-loop_NTPase"/>
</dbReference>
<dbReference type="Pfam" id="PF00005">
    <property type="entry name" value="ABC_tran"/>
    <property type="match status" value="1"/>
</dbReference>
<dbReference type="EMBL" id="CP043939">
    <property type="protein sequence ID" value="QER66743.1"/>
    <property type="molecule type" value="Genomic_DNA"/>
</dbReference>
<dbReference type="AlphaFoldDB" id="A0A5P1WZR8"/>
<accession>A0A5P1WZR8</accession>
<keyword evidence="1" id="KW-0547">Nucleotide-binding</keyword>
<keyword evidence="2 4" id="KW-0067">ATP-binding</keyword>
<protein>
    <submittedName>
        <fullName evidence="4">ATP-binding cassette domain-containing protein</fullName>
    </submittedName>
</protein>
<organism evidence="4 5">
    <name type="scientific">Paucilactobacillus nenjiangensis</name>
    <dbReference type="NCBI Taxonomy" id="1296540"/>
    <lineage>
        <taxon>Bacteria</taxon>
        <taxon>Bacillati</taxon>
        <taxon>Bacillota</taxon>
        <taxon>Bacilli</taxon>
        <taxon>Lactobacillales</taxon>
        <taxon>Lactobacillaceae</taxon>
        <taxon>Paucilactobacillus</taxon>
    </lineage>
</organism>
<evidence type="ECO:0000256" key="1">
    <source>
        <dbReference type="ARBA" id="ARBA00022741"/>
    </source>
</evidence>
<evidence type="ECO:0000313" key="4">
    <source>
        <dbReference type="EMBL" id="QER66743.1"/>
    </source>
</evidence>
<gene>
    <name evidence="4" type="ORF">F0161_01910</name>
</gene>
<dbReference type="GO" id="GO:0005524">
    <property type="term" value="F:ATP binding"/>
    <property type="evidence" value="ECO:0007669"/>
    <property type="project" value="UniProtKB-KW"/>
</dbReference>
<dbReference type="Proteomes" id="UP000325295">
    <property type="component" value="Chromosome"/>
</dbReference>
<feature type="domain" description="ABC transporter" evidence="3">
    <location>
        <begin position="4"/>
        <end position="231"/>
    </location>
</feature>
<dbReference type="PANTHER" id="PTHR43158">
    <property type="entry name" value="SKFA PEPTIDE EXPORT ATP-BINDING PROTEIN SKFE"/>
    <property type="match status" value="1"/>
</dbReference>
<dbReference type="SUPFAM" id="SSF52540">
    <property type="entry name" value="P-loop containing nucleoside triphosphate hydrolases"/>
    <property type="match status" value="1"/>
</dbReference>
<evidence type="ECO:0000259" key="3">
    <source>
        <dbReference type="PROSITE" id="PS50893"/>
    </source>
</evidence>